<comment type="caution">
    <text evidence="2">The sequence shown here is derived from an EMBL/GenBank/DDBJ whole genome shotgun (WGS) entry which is preliminary data.</text>
</comment>
<organism evidence="2 3">
    <name type="scientific">Desulfitobacterium dehalogenans</name>
    <dbReference type="NCBI Taxonomy" id="36854"/>
    <lineage>
        <taxon>Bacteria</taxon>
        <taxon>Bacillati</taxon>
        <taxon>Bacillota</taxon>
        <taxon>Clostridia</taxon>
        <taxon>Eubacteriales</taxon>
        <taxon>Desulfitobacteriaceae</taxon>
        <taxon>Desulfitobacterium</taxon>
    </lineage>
</organism>
<evidence type="ECO:0000259" key="1">
    <source>
        <dbReference type="Pfam" id="PF04389"/>
    </source>
</evidence>
<dbReference type="Gene3D" id="3.40.630.10">
    <property type="entry name" value="Zn peptidases"/>
    <property type="match status" value="1"/>
</dbReference>
<dbReference type="Proteomes" id="UP000553059">
    <property type="component" value="Unassembled WGS sequence"/>
</dbReference>
<gene>
    <name evidence="2" type="ORF">GX523_00930</name>
</gene>
<reference evidence="2 3" key="1">
    <citation type="journal article" date="2020" name="Biotechnol. Biofuels">
        <title>New insights from the biogas microbiome by comprehensive genome-resolved metagenomics of nearly 1600 species originating from multiple anaerobic digesters.</title>
        <authorList>
            <person name="Campanaro S."/>
            <person name="Treu L."/>
            <person name="Rodriguez-R L.M."/>
            <person name="Kovalovszki A."/>
            <person name="Ziels R.M."/>
            <person name="Maus I."/>
            <person name="Zhu X."/>
            <person name="Kougias P.G."/>
            <person name="Basile A."/>
            <person name="Luo G."/>
            <person name="Schluter A."/>
            <person name="Konstantinidis K.T."/>
            <person name="Angelidaki I."/>
        </authorList>
    </citation>
    <scope>NUCLEOTIDE SEQUENCE [LARGE SCALE GENOMIC DNA]</scope>
    <source>
        <strain evidence="2">AS05jafATM_4</strain>
    </source>
</reference>
<dbReference type="InterPro" id="IPR046450">
    <property type="entry name" value="PA_dom_sf"/>
</dbReference>
<name>A0A7C7D3L2_9FIRM</name>
<dbReference type="InterPro" id="IPR039373">
    <property type="entry name" value="Peptidase_M28B"/>
</dbReference>
<evidence type="ECO:0000313" key="2">
    <source>
        <dbReference type="EMBL" id="HHY25314.1"/>
    </source>
</evidence>
<dbReference type="SUPFAM" id="SSF52025">
    <property type="entry name" value="PA domain"/>
    <property type="match status" value="1"/>
</dbReference>
<dbReference type="Gene3D" id="3.50.30.30">
    <property type="match status" value="1"/>
</dbReference>
<dbReference type="InterPro" id="IPR007484">
    <property type="entry name" value="Peptidase_M28"/>
</dbReference>
<evidence type="ECO:0000313" key="3">
    <source>
        <dbReference type="Proteomes" id="UP000553059"/>
    </source>
</evidence>
<sequence>MITEEEKEILDEVKYKETESLLNTFKDLKRQSGSEDEKKAASYIAGRLEKLGIPFEVLWPEIYLSIPQKATLKVIGDNLDIPAKTPAYSMSTGDKWVDGELFYASSNQQPFAWGELEYRLDFEGNPKGKIVITEGVPSPDKVREIMNHGGVAAIFVQAGERIHDGICTTIWGTPELDDLDELVKIPVVSISHPDGLELIAKVKSGSVRVAVKTLLEEGWNSCPLVLAKILGKETEKFVLLHGHIDSWSVGIGDNALGCATMLEIARVLHQNKDRLQRSVWIAWWPGHSTGRFAGSTWFADHYALEISEHCVAHVNCESTGCIHANTYEEMTWTEDVDTFCRELVLDVTGQSPGWKRPMRAGDYSFHNIGVSSFFMQSSTIGLQKMRELGYYEVYGCGGNIEWHTEDDDLRLVDPKIFLRDTKLYLAGVYRVANAEILPVDCRHLVDSMLFYVKQYSEVKIEDFQWAPVFDELTRLKHFLDQLYAQIPKVNRKEEMQRINETLLKIVRKLIRLSYTRKPEFRHDLAVRVPPIPDLASILQVPNLKPSAQKFLRTQLVRGRNKVCHTLKECSDLIRIANLDLERQRSEA</sequence>
<dbReference type="PANTHER" id="PTHR10404:SF46">
    <property type="entry name" value="VACUOLAR PROTEIN SORTING-ASSOCIATED PROTEIN 70"/>
    <property type="match status" value="1"/>
</dbReference>
<protein>
    <submittedName>
        <fullName evidence="2">M28 family peptidase</fullName>
    </submittedName>
</protein>
<dbReference type="AlphaFoldDB" id="A0A7C7D3L2"/>
<accession>A0A7C7D3L2</accession>
<dbReference type="SUPFAM" id="SSF53187">
    <property type="entry name" value="Zn-dependent exopeptidases"/>
    <property type="match status" value="1"/>
</dbReference>
<dbReference type="Pfam" id="PF04389">
    <property type="entry name" value="Peptidase_M28"/>
    <property type="match status" value="1"/>
</dbReference>
<proteinExistence type="predicted"/>
<dbReference type="PANTHER" id="PTHR10404">
    <property type="entry name" value="N-ACETYLATED-ALPHA-LINKED ACIDIC DIPEPTIDASE"/>
    <property type="match status" value="1"/>
</dbReference>
<dbReference type="EMBL" id="DUTF01000021">
    <property type="protein sequence ID" value="HHY25314.1"/>
    <property type="molecule type" value="Genomic_DNA"/>
</dbReference>
<feature type="domain" description="Peptidase M28" evidence="1">
    <location>
        <begin position="225"/>
        <end position="416"/>
    </location>
</feature>